<dbReference type="AlphaFoldDB" id="A0A1W2B8C5"/>
<sequence length="156" mass="16630">MQDEIVAQAGASAGRRIIGVGIVAALGLLLLYVAVTAAMGAVWQVLLVAVGALSLWAAQVMWQATALTLHLTRDELRDSAGTLLARTEDIVTVDRGAFAFKPSNGFMLKTVDKQPRGWKPGIWWRVGRRVAIGGVIPSAEAKFMADMITAMKAGQI</sequence>
<evidence type="ECO:0008006" key="4">
    <source>
        <dbReference type="Google" id="ProtNLM"/>
    </source>
</evidence>
<proteinExistence type="predicted"/>
<dbReference type="STRING" id="1387277.SAMN06295998_103496"/>
<keyword evidence="1" id="KW-0472">Membrane</keyword>
<dbReference type="RefSeq" id="WP_084352263.1">
    <property type="nucleotide sequence ID" value="NZ_FWYD01000003.1"/>
</dbReference>
<keyword evidence="3" id="KW-1185">Reference proteome</keyword>
<reference evidence="2 3" key="1">
    <citation type="submission" date="2017-04" db="EMBL/GenBank/DDBJ databases">
        <authorList>
            <person name="Afonso C.L."/>
            <person name="Miller P.J."/>
            <person name="Scott M.A."/>
            <person name="Spackman E."/>
            <person name="Goraichik I."/>
            <person name="Dimitrov K.M."/>
            <person name="Suarez D.L."/>
            <person name="Swayne D.E."/>
        </authorList>
    </citation>
    <scope>NUCLEOTIDE SEQUENCE [LARGE SCALE GENOMIC DNA]</scope>
    <source>
        <strain evidence="2 3">CGMCC 1.12644</strain>
    </source>
</reference>
<organism evidence="2 3">
    <name type="scientific">Primorskyibacter flagellatus</name>
    <dbReference type="NCBI Taxonomy" id="1387277"/>
    <lineage>
        <taxon>Bacteria</taxon>
        <taxon>Pseudomonadati</taxon>
        <taxon>Pseudomonadota</taxon>
        <taxon>Alphaproteobacteria</taxon>
        <taxon>Rhodobacterales</taxon>
        <taxon>Roseobacteraceae</taxon>
        <taxon>Primorskyibacter</taxon>
    </lineage>
</organism>
<dbReference type="OrthoDB" id="7862519at2"/>
<evidence type="ECO:0000313" key="3">
    <source>
        <dbReference type="Proteomes" id="UP000192330"/>
    </source>
</evidence>
<keyword evidence="1" id="KW-1133">Transmembrane helix</keyword>
<dbReference type="EMBL" id="FWYD01000003">
    <property type="protein sequence ID" value="SMC69273.1"/>
    <property type="molecule type" value="Genomic_DNA"/>
</dbReference>
<dbReference type="Proteomes" id="UP000192330">
    <property type="component" value="Unassembled WGS sequence"/>
</dbReference>
<name>A0A1W2B8C5_9RHOB</name>
<accession>A0A1W2B8C5</accession>
<protein>
    <recommendedName>
        <fullName evidence="4">DUF2244 domain-containing protein</fullName>
    </recommendedName>
</protein>
<evidence type="ECO:0000313" key="2">
    <source>
        <dbReference type="EMBL" id="SMC69273.1"/>
    </source>
</evidence>
<keyword evidence="1" id="KW-0812">Transmembrane</keyword>
<feature type="transmembrane region" description="Helical" evidence="1">
    <location>
        <begin position="17"/>
        <end position="35"/>
    </location>
</feature>
<feature type="transmembrane region" description="Helical" evidence="1">
    <location>
        <begin position="41"/>
        <end position="62"/>
    </location>
</feature>
<gene>
    <name evidence="2" type="ORF">SAMN06295998_103496</name>
</gene>
<evidence type="ECO:0000256" key="1">
    <source>
        <dbReference type="SAM" id="Phobius"/>
    </source>
</evidence>